<name>A0ABQ3ZXQ1_9ACTN</name>
<dbReference type="PANTHER" id="PTHR24321:SF8">
    <property type="entry name" value="ESTRADIOL 17-BETA-DEHYDROGENASE 8-RELATED"/>
    <property type="match status" value="1"/>
</dbReference>
<dbReference type="RefSeq" id="WP_203840343.1">
    <property type="nucleotide sequence ID" value="NZ_BAAATV010000009.1"/>
</dbReference>
<dbReference type="CDD" id="cd05233">
    <property type="entry name" value="SDR_c"/>
    <property type="match status" value="1"/>
</dbReference>
<dbReference type="NCBIfam" id="NF005559">
    <property type="entry name" value="PRK07231.1"/>
    <property type="match status" value="1"/>
</dbReference>
<sequence length="253" mass="25818">MTNQLLSGRKILVTGASRGIGAAAARLFAHEGAAVALAARSAGALDDVAGEITAAGGTAFAIVADLADPRSVEDAVAGAADRLGGLDGAFNNAAVFERTTDLTDRTEDEFDDLVRVNLKGVWVAMAAQVRMMRAAGGGAIVGTSSIAGLRQYHLTPVYSAFKRALNSLTESAAVSYGPAGIRVNAVAAGLTRTDMAEGWEEQQPGITAAITGQIPLRRAARPQEIAEAAAWLLSDRASFVTGAVLPVTGGADV</sequence>
<protein>
    <submittedName>
        <fullName evidence="3">Short-chain dehydrogenase</fullName>
    </submittedName>
</protein>
<keyword evidence="2" id="KW-0560">Oxidoreductase</keyword>
<dbReference type="PANTHER" id="PTHR24321">
    <property type="entry name" value="DEHYDROGENASES, SHORT CHAIN"/>
    <property type="match status" value="1"/>
</dbReference>
<evidence type="ECO:0000313" key="4">
    <source>
        <dbReference type="Proteomes" id="UP000603200"/>
    </source>
</evidence>
<evidence type="ECO:0000313" key="3">
    <source>
        <dbReference type="EMBL" id="GIE23289.1"/>
    </source>
</evidence>
<dbReference type="Proteomes" id="UP000603200">
    <property type="component" value="Unassembled WGS sequence"/>
</dbReference>
<evidence type="ECO:0000256" key="1">
    <source>
        <dbReference type="ARBA" id="ARBA00006484"/>
    </source>
</evidence>
<proteinExistence type="inferred from homology"/>
<dbReference type="PRINTS" id="PR00081">
    <property type="entry name" value="GDHRDH"/>
</dbReference>
<dbReference type="EMBL" id="BOMN01000088">
    <property type="protein sequence ID" value="GIE23289.1"/>
    <property type="molecule type" value="Genomic_DNA"/>
</dbReference>
<organism evidence="3 4">
    <name type="scientific">Winogradskya humida</name>
    <dbReference type="NCBI Taxonomy" id="113566"/>
    <lineage>
        <taxon>Bacteria</taxon>
        <taxon>Bacillati</taxon>
        <taxon>Actinomycetota</taxon>
        <taxon>Actinomycetes</taxon>
        <taxon>Micromonosporales</taxon>
        <taxon>Micromonosporaceae</taxon>
        <taxon>Winogradskya</taxon>
    </lineage>
</organism>
<dbReference type="Gene3D" id="3.40.50.720">
    <property type="entry name" value="NAD(P)-binding Rossmann-like Domain"/>
    <property type="match status" value="1"/>
</dbReference>
<dbReference type="PRINTS" id="PR00080">
    <property type="entry name" value="SDRFAMILY"/>
</dbReference>
<dbReference type="InterPro" id="IPR002347">
    <property type="entry name" value="SDR_fam"/>
</dbReference>
<reference evidence="3 4" key="1">
    <citation type="submission" date="2021-01" db="EMBL/GenBank/DDBJ databases">
        <title>Whole genome shotgun sequence of Actinoplanes humidus NBRC 14915.</title>
        <authorList>
            <person name="Komaki H."/>
            <person name="Tamura T."/>
        </authorList>
    </citation>
    <scope>NUCLEOTIDE SEQUENCE [LARGE SCALE GENOMIC DNA]</scope>
    <source>
        <strain evidence="3 4">NBRC 14915</strain>
    </source>
</reference>
<comment type="similarity">
    <text evidence="1">Belongs to the short-chain dehydrogenases/reductases (SDR) family.</text>
</comment>
<evidence type="ECO:0000256" key="2">
    <source>
        <dbReference type="ARBA" id="ARBA00023002"/>
    </source>
</evidence>
<gene>
    <name evidence="3" type="ORF">Ahu01nite_063910</name>
</gene>
<keyword evidence="4" id="KW-1185">Reference proteome</keyword>
<dbReference type="InterPro" id="IPR036291">
    <property type="entry name" value="NAD(P)-bd_dom_sf"/>
</dbReference>
<dbReference type="Pfam" id="PF13561">
    <property type="entry name" value="adh_short_C2"/>
    <property type="match status" value="1"/>
</dbReference>
<accession>A0ABQ3ZXQ1</accession>
<dbReference type="SUPFAM" id="SSF51735">
    <property type="entry name" value="NAD(P)-binding Rossmann-fold domains"/>
    <property type="match status" value="1"/>
</dbReference>
<comment type="caution">
    <text evidence="3">The sequence shown here is derived from an EMBL/GenBank/DDBJ whole genome shotgun (WGS) entry which is preliminary data.</text>
</comment>